<comment type="similarity">
    <text evidence="2">Belongs to the PqqA family.</text>
</comment>
<evidence type="ECO:0000313" key="4">
    <source>
        <dbReference type="EMBL" id="QWQ35749.1"/>
    </source>
</evidence>
<organism evidence="4 6">
    <name type="scientific">Arthrobacter sunyaminii</name>
    <dbReference type="NCBI Taxonomy" id="2816859"/>
    <lineage>
        <taxon>Bacteria</taxon>
        <taxon>Bacillati</taxon>
        <taxon>Actinomycetota</taxon>
        <taxon>Actinomycetes</taxon>
        <taxon>Micrococcales</taxon>
        <taxon>Micrococcaceae</taxon>
        <taxon>Arthrobacter</taxon>
    </lineage>
</organism>
<proteinExistence type="inferred from homology"/>
<reference evidence="4" key="1">
    <citation type="submission" date="2021-06" db="EMBL/GenBank/DDBJ databases">
        <title>Novel species in genus Arthrobacter.</title>
        <authorList>
            <person name="Zhang G."/>
        </authorList>
    </citation>
    <scope>NUCLEOTIDE SEQUENCE</scope>
    <source>
        <strain evidence="4">Zg-ZUI122</strain>
    </source>
</reference>
<sequence length="31" mass="3422">MTANNDLQKWEAPTLAEIRVSAEVTAYVATK</sequence>
<dbReference type="InterPro" id="IPR011725">
    <property type="entry name" value="PQQ_synth_PqqA"/>
</dbReference>
<protein>
    <recommendedName>
        <fullName evidence="3">Coenzyme PQQ synthesis protein A</fullName>
    </recommendedName>
</protein>
<dbReference type="EMBL" id="CP076456">
    <property type="protein sequence ID" value="QWQ35754.1"/>
    <property type="molecule type" value="Genomic_DNA"/>
</dbReference>
<comment type="pathway">
    <text evidence="1">Cofactor biosynthesis; pyrroloquinoline quinone biosynthesis.</text>
</comment>
<evidence type="ECO:0000256" key="3">
    <source>
        <dbReference type="ARBA" id="ARBA00015086"/>
    </source>
</evidence>
<dbReference type="GO" id="GO:0018189">
    <property type="term" value="P:pyrroloquinoline quinone biosynthetic process"/>
    <property type="evidence" value="ECO:0007669"/>
    <property type="project" value="InterPro"/>
</dbReference>
<evidence type="ECO:0000313" key="5">
    <source>
        <dbReference type="EMBL" id="QWQ35754.1"/>
    </source>
</evidence>
<dbReference type="AlphaFoldDB" id="A0A975PEX6"/>
<name>A0A975PEX6_9MICC</name>
<evidence type="ECO:0000256" key="1">
    <source>
        <dbReference type="ARBA" id="ARBA00004886"/>
    </source>
</evidence>
<evidence type="ECO:0000256" key="2">
    <source>
        <dbReference type="ARBA" id="ARBA00009325"/>
    </source>
</evidence>
<evidence type="ECO:0000313" key="6">
    <source>
        <dbReference type="Proteomes" id="UP000680588"/>
    </source>
</evidence>
<dbReference type="NCBIfam" id="TIGR02107">
    <property type="entry name" value="PQQ_syn_pqqA"/>
    <property type="match status" value="1"/>
</dbReference>
<dbReference type="RefSeq" id="WP_104052918.1">
    <property type="nucleotide sequence ID" value="NZ_CP076456.1"/>
</dbReference>
<dbReference type="KEGG" id="asun:KG104_15015"/>
<dbReference type="KEGG" id="asun:KG104_14990"/>
<dbReference type="Pfam" id="PF08042">
    <property type="entry name" value="PqqA"/>
    <property type="match status" value="1"/>
</dbReference>
<accession>A0A975PEX6</accession>
<dbReference type="EMBL" id="CP076456">
    <property type="protein sequence ID" value="QWQ35749.1"/>
    <property type="molecule type" value="Genomic_DNA"/>
</dbReference>
<gene>
    <name evidence="4" type="primary">pqqA</name>
    <name evidence="4" type="ORF">KG104_14990</name>
    <name evidence="5" type="ORF">KG104_15015</name>
</gene>
<keyword evidence="6" id="KW-1185">Reference proteome</keyword>
<dbReference type="Proteomes" id="UP000680588">
    <property type="component" value="Chromosome"/>
</dbReference>